<gene>
    <name evidence="16" type="ORF">AX774_g1038</name>
    <name evidence="15" type="ORF">AX774_g1383</name>
</gene>
<dbReference type="PANTHER" id="PTHR48446:SF1">
    <property type="entry name" value="DNA-DIRECTED RNA POLYMERASE SUBUNIT BETA' N-TERMINAL SECTION"/>
    <property type="match status" value="1"/>
</dbReference>
<keyword evidence="7" id="KW-0479">Metal-binding</keyword>
<dbReference type="InterPro" id="IPR015700">
    <property type="entry name" value="RPC1"/>
</dbReference>
<reference evidence="15" key="2">
    <citation type="submission" date="2017-01" db="EMBL/GenBank/DDBJ databases">
        <authorList>
            <person name="Mah S.A."/>
            <person name="Swanson W.J."/>
            <person name="Moy G.W."/>
            <person name="Vacquier V.D."/>
        </authorList>
    </citation>
    <scope>NUCLEOTIDE SEQUENCE [LARGE SCALE GENOMIC DNA]</scope>
    <source>
        <strain evidence="15">COL-18-3</strain>
    </source>
</reference>
<keyword evidence="17" id="KW-1185">Reference proteome</keyword>
<dbReference type="EC" id="2.7.7.6" evidence="3"/>
<evidence type="ECO:0000256" key="1">
    <source>
        <dbReference type="ARBA" id="ARBA00004123"/>
    </source>
</evidence>
<name>A0A1R1PVS6_ZANCU</name>
<evidence type="ECO:0000256" key="12">
    <source>
        <dbReference type="ARBA" id="ARBA00048552"/>
    </source>
</evidence>
<dbReference type="AlphaFoldDB" id="A0A1R1PVS6"/>
<dbReference type="GO" id="GO:0005634">
    <property type="term" value="C:nucleus"/>
    <property type="evidence" value="ECO:0007669"/>
    <property type="project" value="UniProtKB-SubCell"/>
</dbReference>
<comment type="similarity">
    <text evidence="2">Belongs to the RNA polymerase beta' chain family.</text>
</comment>
<evidence type="ECO:0000256" key="2">
    <source>
        <dbReference type="ARBA" id="ARBA00006460"/>
    </source>
</evidence>
<evidence type="ECO:0000256" key="9">
    <source>
        <dbReference type="ARBA" id="ARBA00022842"/>
    </source>
</evidence>
<protein>
    <recommendedName>
        <fullName evidence="3">DNA-directed RNA polymerase</fullName>
        <ecNumber evidence="3">2.7.7.6</ecNumber>
    </recommendedName>
</protein>
<dbReference type="GO" id="GO:0006351">
    <property type="term" value="P:DNA-templated transcription"/>
    <property type="evidence" value="ECO:0007669"/>
    <property type="project" value="InterPro"/>
</dbReference>
<feature type="domain" description="RNA polymerase Rpb1" evidence="14">
    <location>
        <begin position="1"/>
        <end position="40"/>
    </location>
</feature>
<keyword evidence="4 15" id="KW-0240">DNA-directed RNA polymerase</keyword>
<dbReference type="Gene3D" id="1.10.132.30">
    <property type="match status" value="1"/>
</dbReference>
<keyword evidence="8" id="KW-0862">Zinc</keyword>
<keyword evidence="11" id="KW-0539">Nucleus</keyword>
<evidence type="ECO:0000256" key="7">
    <source>
        <dbReference type="ARBA" id="ARBA00022723"/>
    </source>
</evidence>
<dbReference type="InterPro" id="IPR038120">
    <property type="entry name" value="Rpb1_funnel_sf"/>
</dbReference>
<dbReference type="GO" id="GO:0003899">
    <property type="term" value="F:DNA-directed RNA polymerase activity"/>
    <property type="evidence" value="ECO:0007669"/>
    <property type="project" value="UniProtKB-EC"/>
</dbReference>
<evidence type="ECO:0000256" key="11">
    <source>
        <dbReference type="ARBA" id="ARBA00023242"/>
    </source>
</evidence>
<evidence type="ECO:0000313" key="15">
    <source>
        <dbReference type="EMBL" id="OMH85058.1"/>
    </source>
</evidence>
<dbReference type="EMBL" id="LSSK01000113">
    <property type="protein sequence ID" value="OMH85058.1"/>
    <property type="molecule type" value="Genomic_DNA"/>
</dbReference>
<organism evidence="15 17">
    <name type="scientific">Zancudomyces culisetae</name>
    <name type="common">Gut fungus</name>
    <name type="synonym">Smittium culisetae</name>
    <dbReference type="NCBI Taxonomy" id="1213189"/>
    <lineage>
        <taxon>Eukaryota</taxon>
        <taxon>Fungi</taxon>
        <taxon>Fungi incertae sedis</taxon>
        <taxon>Zoopagomycota</taxon>
        <taxon>Kickxellomycotina</taxon>
        <taxon>Harpellomycetes</taxon>
        <taxon>Harpellales</taxon>
        <taxon>Legeriomycetaceae</taxon>
        <taxon>Zancudomyces</taxon>
    </lineage>
</organism>
<dbReference type="InterPro" id="IPR007081">
    <property type="entry name" value="RNA_pol_Rpb1_5"/>
</dbReference>
<dbReference type="Gene3D" id="6.20.50.80">
    <property type="match status" value="1"/>
</dbReference>
<feature type="domain" description="RNA polymerase Rpb1" evidence="13">
    <location>
        <begin position="47"/>
        <end position="552"/>
    </location>
</feature>
<dbReference type="InterPro" id="IPR035698">
    <property type="entry name" value="RNAP_III_Rpc1_C"/>
</dbReference>
<keyword evidence="5" id="KW-0808">Transferase</keyword>
<dbReference type="Proteomes" id="UP000188320">
    <property type="component" value="Unassembled WGS sequence"/>
</dbReference>
<evidence type="ECO:0000313" key="16">
    <source>
        <dbReference type="EMBL" id="OMH85415.1"/>
    </source>
</evidence>
<proteinExistence type="inferred from homology"/>
<evidence type="ECO:0000256" key="8">
    <source>
        <dbReference type="ARBA" id="ARBA00022833"/>
    </source>
</evidence>
<keyword evidence="10" id="KW-0804">Transcription</keyword>
<dbReference type="Gene3D" id="1.10.150.390">
    <property type="match status" value="1"/>
</dbReference>
<evidence type="ECO:0000256" key="10">
    <source>
        <dbReference type="ARBA" id="ARBA00023163"/>
    </source>
</evidence>
<keyword evidence="6" id="KW-0548">Nucleotidyltransferase</keyword>
<dbReference type="EMBL" id="LSSK01000085">
    <property type="protein sequence ID" value="OMH85415.1"/>
    <property type="molecule type" value="Genomic_DNA"/>
</dbReference>
<dbReference type="GO" id="GO:0000428">
    <property type="term" value="C:DNA-directed RNA polymerase complex"/>
    <property type="evidence" value="ECO:0007669"/>
    <property type="project" value="UniProtKB-KW"/>
</dbReference>
<dbReference type="GO" id="GO:0046872">
    <property type="term" value="F:metal ion binding"/>
    <property type="evidence" value="ECO:0007669"/>
    <property type="project" value="UniProtKB-KW"/>
</dbReference>
<dbReference type="SUPFAM" id="SSF64484">
    <property type="entry name" value="beta and beta-prime subunits of DNA dependent RNA-polymerase"/>
    <property type="match status" value="1"/>
</dbReference>
<comment type="subcellular location">
    <subcellularLocation>
        <location evidence="1">Nucleus</location>
    </subcellularLocation>
</comment>
<comment type="catalytic activity">
    <reaction evidence="12">
        <text>RNA(n) + a ribonucleoside 5'-triphosphate = RNA(n+1) + diphosphate</text>
        <dbReference type="Rhea" id="RHEA:21248"/>
        <dbReference type="Rhea" id="RHEA-COMP:14527"/>
        <dbReference type="Rhea" id="RHEA-COMP:17342"/>
        <dbReference type="ChEBI" id="CHEBI:33019"/>
        <dbReference type="ChEBI" id="CHEBI:61557"/>
        <dbReference type="ChEBI" id="CHEBI:140395"/>
        <dbReference type="EC" id="2.7.7.6"/>
    </reaction>
</comment>
<accession>A0A1R1PVS6</accession>
<reference evidence="17" key="1">
    <citation type="submission" date="2017-01" db="EMBL/GenBank/DDBJ databases">
        <authorList>
            <person name="Wang Y."/>
            <person name="White M."/>
            <person name="Kvist S."/>
            <person name="Moncalvo J.-M."/>
        </authorList>
    </citation>
    <scope>NUCLEOTIDE SEQUENCE [LARGE SCALE GENOMIC DNA]</scope>
    <source>
        <strain evidence="17">COL-18-3</strain>
    </source>
</reference>
<dbReference type="OrthoDB" id="270392at2759"/>
<dbReference type="Pfam" id="PF04998">
    <property type="entry name" value="RNA_pol_Rpb1_5"/>
    <property type="match status" value="1"/>
</dbReference>
<evidence type="ECO:0000256" key="5">
    <source>
        <dbReference type="ARBA" id="ARBA00022679"/>
    </source>
</evidence>
<comment type="caution">
    <text evidence="15">The sequence shown here is derived from an EMBL/GenBank/DDBJ whole genome shotgun (WGS) entry which is preliminary data.</text>
</comment>
<dbReference type="Gene3D" id="6.10.250.2940">
    <property type="match status" value="1"/>
</dbReference>
<dbReference type="PANTHER" id="PTHR48446">
    <property type="entry name" value="DNA-DIRECTED RNA POLYMERASE SUBUNIT BETA' N-TERMINAL SECTION"/>
    <property type="match status" value="1"/>
</dbReference>
<dbReference type="GO" id="GO:0003677">
    <property type="term" value="F:DNA binding"/>
    <property type="evidence" value="ECO:0007669"/>
    <property type="project" value="InterPro"/>
</dbReference>
<evidence type="ECO:0000259" key="13">
    <source>
        <dbReference type="Pfam" id="PF04998"/>
    </source>
</evidence>
<keyword evidence="9" id="KW-0460">Magnesium</keyword>
<dbReference type="FunFam" id="1.10.150.390:FF:000004">
    <property type="entry name" value="DNA-directed RNA polymerase subunit"/>
    <property type="match status" value="1"/>
</dbReference>
<evidence type="ECO:0000256" key="3">
    <source>
        <dbReference type="ARBA" id="ARBA00012418"/>
    </source>
</evidence>
<dbReference type="CDD" id="cd02736">
    <property type="entry name" value="RNAP_III_Rpc1_C"/>
    <property type="match status" value="1"/>
</dbReference>
<evidence type="ECO:0000313" key="17">
    <source>
        <dbReference type="Proteomes" id="UP000188320"/>
    </source>
</evidence>
<evidence type="ECO:0000256" key="6">
    <source>
        <dbReference type="ARBA" id="ARBA00022695"/>
    </source>
</evidence>
<dbReference type="Pfam" id="PF05000">
    <property type="entry name" value="RNA_pol_Rpb1_4"/>
    <property type="match status" value="1"/>
</dbReference>
<sequence>MVASVGQQIVSGSRIANGFSNRTLPHFFKNAKTPAAKGFVRNSFYSGLSPTEFFFHAISGREGLVDTAVKTAETGYMQRRLMKALEDLSTQYDTSVRNSVGDVVQFTYGDDGLDPSCLEGDGFPVEFVRNWTYVESLVPTTTNTTTPLGMPPYLVSIFVDSELSRPLYTNICTKFWLDTLKAFCNSLATKLADLRSAYGLPRYDQPPATVPSLDNNNVYLEDLDAGCDHAARTVVNQKLHITKPRLLKFLEICLKKYQSSKIEPGTAVGALGAQSIGEPGTQMTLKTFHFAGVASMNVTLGVPRIKEIINAAKVISTPIITAKLVSENSLQSARIVKGRISKCLLGEISECIEEVYRPSQCYIGIKLDLNTINLLQLELDLDAVAAAIAMAPKLKIGHHNVKVYYPDRLRVFVGITTKDASLSVLHYRMQKLRRQLCNIVVCGSRNIIRSVINDVGKNSYVLLAEGYGLREVMNTDGVIGTKTTTNHIIETQHVLGIEAARSTIINEIQYTMHSHGMSIDPRHVMLLGDIMTFKGEVLGITRFGVAKMKDSVMMLASFEKTTDHLFDAAVYGKSDLIEGVSERIIMGTQMNIGTGMFKLLYDQDAPITSTSTSTTTTTTINGNGNQLGIENSNQNQNQTISLLPDQSCIGISDDSITFEPRPLLFDV</sequence>
<dbReference type="InterPro" id="IPR007083">
    <property type="entry name" value="RNA_pol_Rpb1_4"/>
</dbReference>
<evidence type="ECO:0000259" key="14">
    <source>
        <dbReference type="Pfam" id="PF05000"/>
    </source>
</evidence>
<evidence type="ECO:0000256" key="4">
    <source>
        <dbReference type="ARBA" id="ARBA00022478"/>
    </source>
</evidence>